<evidence type="ECO:0000313" key="3">
    <source>
        <dbReference type="Proteomes" id="UP000561066"/>
    </source>
</evidence>
<gene>
    <name evidence="2" type="ORF">HLH21_05565</name>
</gene>
<sequence>MPPRITFLLACLGGGLLAVLTALVAPHYARAAQILCLFYVAAAIFVSLRILLRPEA</sequence>
<organism evidence="2 3">
    <name type="scientific">Gluconacetobacter johannae</name>
    <dbReference type="NCBI Taxonomy" id="112140"/>
    <lineage>
        <taxon>Bacteria</taxon>
        <taxon>Pseudomonadati</taxon>
        <taxon>Pseudomonadota</taxon>
        <taxon>Alphaproteobacteria</taxon>
        <taxon>Acetobacterales</taxon>
        <taxon>Acetobacteraceae</taxon>
        <taxon>Gluconacetobacter</taxon>
    </lineage>
</organism>
<keyword evidence="1" id="KW-0472">Membrane</keyword>
<keyword evidence="1" id="KW-1133">Transmembrane helix</keyword>
<reference evidence="2 3" key="1">
    <citation type="submission" date="2020-04" db="EMBL/GenBank/DDBJ databases">
        <title>Description of novel Gluconacetobacter.</title>
        <authorList>
            <person name="Sombolestani A."/>
        </authorList>
    </citation>
    <scope>NUCLEOTIDE SEQUENCE [LARGE SCALE GENOMIC DNA]</scope>
    <source>
        <strain evidence="2 3">LMG 21312</strain>
    </source>
</reference>
<dbReference type="EMBL" id="JABEQH010000006">
    <property type="protein sequence ID" value="MBB2175396.1"/>
    <property type="molecule type" value="Genomic_DNA"/>
</dbReference>
<dbReference type="PROSITE" id="PS51318">
    <property type="entry name" value="TAT"/>
    <property type="match status" value="1"/>
</dbReference>
<evidence type="ECO:0000256" key="1">
    <source>
        <dbReference type="SAM" id="Phobius"/>
    </source>
</evidence>
<dbReference type="Proteomes" id="UP000561066">
    <property type="component" value="Unassembled WGS sequence"/>
</dbReference>
<comment type="caution">
    <text evidence="2">The sequence shown here is derived from an EMBL/GenBank/DDBJ whole genome shotgun (WGS) entry which is preliminary data.</text>
</comment>
<dbReference type="InterPro" id="IPR006311">
    <property type="entry name" value="TAT_signal"/>
</dbReference>
<keyword evidence="3" id="KW-1185">Reference proteome</keyword>
<name>A0A7W4J660_9PROT</name>
<dbReference type="RefSeq" id="WP_182942147.1">
    <property type="nucleotide sequence ID" value="NZ_JABEQH010000006.1"/>
</dbReference>
<dbReference type="AlphaFoldDB" id="A0A7W4J660"/>
<keyword evidence="1" id="KW-0812">Transmembrane</keyword>
<feature type="transmembrane region" description="Helical" evidence="1">
    <location>
        <begin position="32"/>
        <end position="52"/>
    </location>
</feature>
<proteinExistence type="predicted"/>
<evidence type="ECO:0000313" key="2">
    <source>
        <dbReference type="EMBL" id="MBB2175396.1"/>
    </source>
</evidence>
<accession>A0A7W4J660</accession>
<protein>
    <submittedName>
        <fullName evidence="2">Uncharacterized protein</fullName>
    </submittedName>
</protein>